<dbReference type="Proteomes" id="UP000572680">
    <property type="component" value="Unassembled WGS sequence"/>
</dbReference>
<protein>
    <submittedName>
        <fullName evidence="1">Uncharacterized protein</fullName>
    </submittedName>
</protein>
<reference evidence="1 2" key="1">
    <citation type="submission" date="2020-08" db="EMBL/GenBank/DDBJ databases">
        <title>Genomic Encyclopedia of Type Strains, Phase IV (KMG-IV): sequencing the most valuable type-strain genomes for metagenomic binning, comparative biology and taxonomic classification.</title>
        <authorList>
            <person name="Goeker M."/>
        </authorList>
    </citation>
    <scope>NUCLEOTIDE SEQUENCE [LARGE SCALE GENOMIC DNA]</scope>
    <source>
        <strain evidence="1 2">DSM 44197</strain>
    </source>
</reference>
<proteinExistence type="predicted"/>
<evidence type="ECO:0000313" key="1">
    <source>
        <dbReference type="EMBL" id="MBA8957732.1"/>
    </source>
</evidence>
<organism evidence="1 2">
    <name type="scientific">Actinomadura namibiensis</name>
    <dbReference type="NCBI Taxonomy" id="182080"/>
    <lineage>
        <taxon>Bacteria</taxon>
        <taxon>Bacillati</taxon>
        <taxon>Actinomycetota</taxon>
        <taxon>Actinomycetes</taxon>
        <taxon>Streptosporangiales</taxon>
        <taxon>Thermomonosporaceae</taxon>
        <taxon>Actinomadura</taxon>
    </lineage>
</organism>
<name>A0A7W3QSK9_ACTNM</name>
<gene>
    <name evidence="1" type="ORF">HNR61_009431</name>
</gene>
<dbReference type="EMBL" id="JACJIA010000029">
    <property type="protein sequence ID" value="MBA8957732.1"/>
    <property type="molecule type" value="Genomic_DNA"/>
</dbReference>
<sequence>MTGAVPPSPVAVLGIDPGRKWTAGVLRVGARALHGWTLGPVDAGGAPDAAAVDNVHDVAAFARYAARILDAVEETVAAAPGLGAAGRVWLACEIVLPPTGRNSRIALADWLIPRQMLAAIVAHDPRTVLVPLAEHGKRRPLTEHYPAEFWPAKGRTGGRPASWGPCEARRGERDHERAAFDVAGAAARLLAHGAGAASGAGQ</sequence>
<comment type="caution">
    <text evidence="1">The sequence shown here is derived from an EMBL/GenBank/DDBJ whole genome shotgun (WGS) entry which is preliminary data.</text>
</comment>
<accession>A0A7W3QSK9</accession>
<keyword evidence="2" id="KW-1185">Reference proteome</keyword>
<evidence type="ECO:0000313" key="2">
    <source>
        <dbReference type="Proteomes" id="UP000572680"/>
    </source>
</evidence>
<dbReference type="RefSeq" id="WP_182849527.1">
    <property type="nucleotide sequence ID" value="NZ_BAAALP010000091.1"/>
</dbReference>
<dbReference type="AlphaFoldDB" id="A0A7W3QSK9"/>